<evidence type="ECO:0008006" key="5">
    <source>
        <dbReference type="Google" id="ProtNLM"/>
    </source>
</evidence>
<dbReference type="Pfam" id="PF18870">
    <property type="entry name" value="HEPN_RES_NTD1"/>
    <property type="match status" value="1"/>
</dbReference>
<organism evidence="3 4">
    <name type="scientific">Thermosipho japonicus</name>
    <dbReference type="NCBI Taxonomy" id="90323"/>
    <lineage>
        <taxon>Bacteria</taxon>
        <taxon>Thermotogati</taxon>
        <taxon>Thermotogota</taxon>
        <taxon>Thermotogae</taxon>
        <taxon>Thermotogales</taxon>
        <taxon>Fervidobacteriaceae</taxon>
        <taxon>Thermosipho</taxon>
    </lineage>
</organism>
<comment type="caution">
    <text evidence="3">The sequence shown here is derived from an EMBL/GenBank/DDBJ whole genome shotgun (WGS) entry which is preliminary data.</text>
</comment>
<reference evidence="3 4" key="1">
    <citation type="submission" date="2020-08" db="EMBL/GenBank/DDBJ databases">
        <title>Genomic Encyclopedia of Type Strains, Phase IV (KMG-IV): sequencing the most valuable type-strain genomes for metagenomic binning, comparative biology and taxonomic classification.</title>
        <authorList>
            <person name="Goeker M."/>
        </authorList>
    </citation>
    <scope>NUCLEOTIDE SEQUENCE [LARGE SCALE GENOMIC DNA]</scope>
    <source>
        <strain evidence="3 4">DSM 13481</strain>
    </source>
</reference>
<feature type="domain" description="RES" evidence="1">
    <location>
        <begin position="236"/>
        <end position="368"/>
    </location>
</feature>
<dbReference type="Pfam" id="PF08808">
    <property type="entry name" value="RES"/>
    <property type="match status" value="1"/>
</dbReference>
<gene>
    <name evidence="3" type="ORF">HNP65_001216</name>
</gene>
<evidence type="ECO:0000313" key="4">
    <source>
        <dbReference type="Proteomes" id="UP000555828"/>
    </source>
</evidence>
<dbReference type="InterPro" id="IPR014914">
    <property type="entry name" value="RES_dom"/>
</dbReference>
<feature type="domain" description="HEPN/RES N-terminal" evidence="2">
    <location>
        <begin position="26"/>
        <end position="180"/>
    </location>
</feature>
<accession>A0A841GNM0</accession>
<protein>
    <recommendedName>
        <fullName evidence="5">RES domain-containing protein</fullName>
    </recommendedName>
</protein>
<dbReference type="AlphaFoldDB" id="A0A841GNM0"/>
<dbReference type="EMBL" id="JACHEX010000003">
    <property type="protein sequence ID" value="MBB6062764.1"/>
    <property type="molecule type" value="Genomic_DNA"/>
</dbReference>
<evidence type="ECO:0000259" key="1">
    <source>
        <dbReference type="Pfam" id="PF08808"/>
    </source>
</evidence>
<dbReference type="RefSeq" id="WP_184619405.1">
    <property type="nucleotide sequence ID" value="NZ_JACHEX010000003.1"/>
</dbReference>
<proteinExistence type="predicted"/>
<keyword evidence="4" id="KW-1185">Reference proteome</keyword>
<evidence type="ECO:0000259" key="2">
    <source>
        <dbReference type="Pfam" id="PF18870"/>
    </source>
</evidence>
<evidence type="ECO:0000313" key="3">
    <source>
        <dbReference type="EMBL" id="MBB6062764.1"/>
    </source>
</evidence>
<dbReference type="InterPro" id="IPR041206">
    <property type="entry name" value="HEPN/RES_NTD1"/>
</dbReference>
<name>A0A841GNM0_9BACT</name>
<dbReference type="Proteomes" id="UP000555828">
    <property type="component" value="Unassembled WGS sequence"/>
</dbReference>
<sequence length="406" mass="48043">MKNDENYCCTKCFEDNHIKDYIKSKGTIGKCSICQKENVHISKFSDVANFIIEGLRKAYDIVENEGFWDPEAKCFKNPVNDNNIGKSIFKILFSEEKIFSNDFDEKAAKEFLQKLMNSIKPTKRDIAKGDNDLYSDIESPNWMFIGEFYYSEDEEKKKKLFYSWNEFKKVTKYNFRFFDVSKCKKRIELLRELKNIFNKMEKELPEGKTLYRSRIYNNPLENLKIPCDIGPAPINNTKNNRFSPAGISYMYLSEDMETCINEVNPQIKDNVLVGEFKLKKKINILNLTDSPVKSIFCNDYDHKVRMIFKNFIIKFAEEVSKPMKISDNKEIEYVPTQVLSEYVRKLGYKGIMYKSSLNKDSYNYVLFFGPEDDNNEYIEYFENYLELKNLFNVEITKIKITYKKKN</sequence>